<dbReference type="KEGG" id="trg:TRUGW13939_07170"/>
<dbReference type="AlphaFoldDB" id="A0A7H8R206"/>
<dbReference type="InterPro" id="IPR038882">
    <property type="entry name" value="Rcf3"/>
</dbReference>
<keyword evidence="3" id="KW-1185">Reference proteome</keyword>
<dbReference type="PANTHER" id="PTHR39153">
    <property type="entry name" value="AGR244WP"/>
    <property type="match status" value="1"/>
</dbReference>
<gene>
    <name evidence="2" type="ORF">TRUGW13939_07170</name>
</gene>
<organism evidence="2 3">
    <name type="scientific">Talaromyces rugulosus</name>
    <name type="common">Penicillium rugulosum</name>
    <dbReference type="NCBI Taxonomy" id="121627"/>
    <lineage>
        <taxon>Eukaryota</taxon>
        <taxon>Fungi</taxon>
        <taxon>Dikarya</taxon>
        <taxon>Ascomycota</taxon>
        <taxon>Pezizomycotina</taxon>
        <taxon>Eurotiomycetes</taxon>
        <taxon>Eurotiomycetidae</taxon>
        <taxon>Eurotiales</taxon>
        <taxon>Trichocomaceae</taxon>
        <taxon>Talaromyces</taxon>
        <taxon>Talaromyces sect. Islandici</taxon>
    </lineage>
</organism>
<evidence type="ECO:0000313" key="2">
    <source>
        <dbReference type="EMBL" id="QKX60028.1"/>
    </source>
</evidence>
<evidence type="ECO:0000313" key="3">
    <source>
        <dbReference type="Proteomes" id="UP000509510"/>
    </source>
</evidence>
<proteinExistence type="predicted"/>
<dbReference type="PANTHER" id="PTHR39153:SF1">
    <property type="entry name" value="AGR244WP"/>
    <property type="match status" value="1"/>
</dbReference>
<evidence type="ECO:0000256" key="1">
    <source>
        <dbReference type="SAM" id="MobiDB-lite"/>
    </source>
</evidence>
<feature type="region of interest" description="Disordered" evidence="1">
    <location>
        <begin position="53"/>
        <end position="77"/>
    </location>
</feature>
<protein>
    <submittedName>
        <fullName evidence="2">Uncharacterized protein</fullName>
    </submittedName>
</protein>
<accession>A0A7H8R206</accession>
<name>A0A7H8R206_TALRU</name>
<sequence>MPPPTSVRAQVEPPEQITNEAVKGFATGALRFGSMSILAHLILVLPHPFTFDKASPPTNTDTTTSTSTSASSKKSPFSAHGIRQHVFYRPLTSLSESLAPMSRVYRGLTPQFKVFLHIAVMTLGGSIWAEKRAGEYMEMLRKKRRLERRMGE</sequence>
<dbReference type="RefSeq" id="XP_035346205.1">
    <property type="nucleotide sequence ID" value="XM_035490312.1"/>
</dbReference>
<dbReference type="Proteomes" id="UP000509510">
    <property type="component" value="Chromosome IV"/>
</dbReference>
<reference evidence="3" key="1">
    <citation type="submission" date="2020-06" db="EMBL/GenBank/DDBJ databases">
        <title>A chromosome-scale genome assembly of Talaromyces rugulosus W13939.</title>
        <authorList>
            <person name="Wang B."/>
            <person name="Guo L."/>
            <person name="Ye K."/>
            <person name="Wang L."/>
        </authorList>
    </citation>
    <scope>NUCLEOTIDE SEQUENCE [LARGE SCALE GENOMIC DNA]</scope>
    <source>
        <strain evidence="3">W13939</strain>
    </source>
</reference>
<dbReference type="OrthoDB" id="3979469at2759"/>
<dbReference type="EMBL" id="CP055901">
    <property type="protein sequence ID" value="QKX60028.1"/>
    <property type="molecule type" value="Genomic_DNA"/>
</dbReference>
<dbReference type="GeneID" id="55994663"/>